<dbReference type="Proteomes" id="UP001279410">
    <property type="component" value="Unassembled WGS sequence"/>
</dbReference>
<keyword evidence="3" id="KW-1185">Reference proteome</keyword>
<feature type="compositionally biased region" description="Polar residues" evidence="1">
    <location>
        <begin position="100"/>
        <end position="111"/>
    </location>
</feature>
<proteinExistence type="predicted"/>
<feature type="region of interest" description="Disordered" evidence="1">
    <location>
        <begin position="1"/>
        <end position="172"/>
    </location>
</feature>
<evidence type="ECO:0000313" key="2">
    <source>
        <dbReference type="EMBL" id="GLD73254.1"/>
    </source>
</evidence>
<protein>
    <submittedName>
        <fullName evidence="2">Chromodomain-helicase-DNA-binding protein 7</fullName>
    </submittedName>
</protein>
<accession>A0AAD3NJN0</accession>
<gene>
    <name evidence="2" type="ORF">AKAME5_002457900</name>
</gene>
<feature type="compositionally biased region" description="Polar residues" evidence="1">
    <location>
        <begin position="49"/>
        <end position="61"/>
    </location>
</feature>
<feature type="compositionally biased region" description="Low complexity" evidence="1">
    <location>
        <begin position="123"/>
        <end position="152"/>
    </location>
</feature>
<evidence type="ECO:0000256" key="1">
    <source>
        <dbReference type="SAM" id="MobiDB-lite"/>
    </source>
</evidence>
<evidence type="ECO:0000313" key="3">
    <source>
        <dbReference type="Proteomes" id="UP001279410"/>
    </source>
</evidence>
<comment type="caution">
    <text evidence="2">The sequence shown here is derived from an EMBL/GenBank/DDBJ whole genome shotgun (WGS) entry which is preliminary data.</text>
</comment>
<dbReference type="EMBL" id="BRZM01001480">
    <property type="protein sequence ID" value="GLD73254.1"/>
    <property type="molecule type" value="Genomic_DNA"/>
</dbReference>
<sequence length="172" mass="18119">MGHTPRYPHSPSRQSPHTHQHQQGMAGFGGGQYPGYQAQYGAIGPGMGQSANTNVSTNTGQAMAPGQLGQRFNQGSGPATGQQGQRYPPAPPHQPQPLQTHSAPMQQQAGQHGQPMHPLNHTQHPQNVPQSQNQPQSHLAPPSSGILPLPLIHVPHEGFGDPDPSSPAGQTP</sequence>
<name>A0AAD3NJN0_LATJO</name>
<feature type="compositionally biased region" description="Polar residues" evidence="1">
    <location>
        <begin position="70"/>
        <end position="84"/>
    </location>
</feature>
<reference evidence="2" key="1">
    <citation type="submission" date="2022-08" db="EMBL/GenBank/DDBJ databases">
        <title>Genome sequencing of akame (Lates japonicus).</title>
        <authorList>
            <person name="Hashiguchi Y."/>
            <person name="Takahashi H."/>
        </authorList>
    </citation>
    <scope>NUCLEOTIDE SEQUENCE</scope>
    <source>
        <strain evidence="2">Kochi</strain>
    </source>
</reference>
<dbReference type="AlphaFoldDB" id="A0AAD3NJN0"/>
<organism evidence="2 3">
    <name type="scientific">Lates japonicus</name>
    <name type="common">Japanese lates</name>
    <dbReference type="NCBI Taxonomy" id="270547"/>
    <lineage>
        <taxon>Eukaryota</taxon>
        <taxon>Metazoa</taxon>
        <taxon>Chordata</taxon>
        <taxon>Craniata</taxon>
        <taxon>Vertebrata</taxon>
        <taxon>Euteleostomi</taxon>
        <taxon>Actinopterygii</taxon>
        <taxon>Neopterygii</taxon>
        <taxon>Teleostei</taxon>
        <taxon>Neoteleostei</taxon>
        <taxon>Acanthomorphata</taxon>
        <taxon>Carangaria</taxon>
        <taxon>Carangaria incertae sedis</taxon>
        <taxon>Centropomidae</taxon>
        <taxon>Lates</taxon>
    </lineage>
</organism>